<proteinExistence type="predicted"/>
<evidence type="ECO:0000313" key="1">
    <source>
        <dbReference type="EMBL" id="SSY71219.1"/>
    </source>
</evidence>
<evidence type="ECO:0000313" key="2">
    <source>
        <dbReference type="Proteomes" id="UP000254209"/>
    </source>
</evidence>
<protein>
    <submittedName>
        <fullName evidence="1">Uncharacterized protein</fullName>
    </submittedName>
</protein>
<sequence length="76" mass="8465">MKMIDGLLCRGLYPHIYDVGEHSYFSGCLTVHDHCSNHKNVGCAVRTKSATIFKLFSHLVRTAHPTIISVVYCEAA</sequence>
<dbReference type="Proteomes" id="UP000254209">
    <property type="component" value="Unassembled WGS sequence"/>
</dbReference>
<name>A0A376BNB5_9NEIS</name>
<dbReference type="STRING" id="1120980.GCA_000745955_02409"/>
<reference evidence="1 2" key="1">
    <citation type="submission" date="2018-06" db="EMBL/GenBank/DDBJ databases">
        <authorList>
            <consortium name="Pathogen Informatics"/>
            <person name="Doyle S."/>
        </authorList>
    </citation>
    <scope>NUCLEOTIDE SEQUENCE [LARGE SCALE GENOMIC DNA]</scope>
    <source>
        <strain evidence="1 2">NCTC10283</strain>
    </source>
</reference>
<gene>
    <name evidence="1" type="ORF">NCTC10283_01359</name>
</gene>
<accession>A0A376BNB5</accession>
<keyword evidence="2" id="KW-1185">Reference proteome</keyword>
<dbReference type="EMBL" id="UFSO01000002">
    <property type="protein sequence ID" value="SSY71219.1"/>
    <property type="molecule type" value="Genomic_DNA"/>
</dbReference>
<dbReference type="AlphaFoldDB" id="A0A376BNB5"/>
<organism evidence="1 2">
    <name type="scientific">Alysiella crassa</name>
    <dbReference type="NCBI Taxonomy" id="153491"/>
    <lineage>
        <taxon>Bacteria</taxon>
        <taxon>Pseudomonadati</taxon>
        <taxon>Pseudomonadota</taxon>
        <taxon>Betaproteobacteria</taxon>
        <taxon>Neisseriales</taxon>
        <taxon>Neisseriaceae</taxon>
        <taxon>Alysiella</taxon>
    </lineage>
</organism>